<dbReference type="Proteomes" id="UP000192273">
    <property type="component" value="Chromosome"/>
</dbReference>
<dbReference type="KEGG" id="rmm:ROSMUCSMR3_00807"/>
<organism evidence="4 5">
    <name type="scientific">Roseovarius mucosus</name>
    <dbReference type="NCBI Taxonomy" id="215743"/>
    <lineage>
        <taxon>Bacteria</taxon>
        <taxon>Pseudomonadati</taxon>
        <taxon>Pseudomonadota</taxon>
        <taxon>Alphaproteobacteria</taxon>
        <taxon>Rhodobacterales</taxon>
        <taxon>Roseobacteraceae</taxon>
        <taxon>Roseovarius</taxon>
    </lineage>
</organism>
<dbReference type="Gene3D" id="2.40.30.170">
    <property type="match status" value="1"/>
</dbReference>
<evidence type="ECO:0000259" key="3">
    <source>
        <dbReference type="Pfam" id="PF25954"/>
    </source>
</evidence>
<dbReference type="GO" id="GO:0015562">
    <property type="term" value="F:efflux transmembrane transporter activity"/>
    <property type="evidence" value="ECO:0007669"/>
    <property type="project" value="TreeGrafter"/>
</dbReference>
<dbReference type="PANTHER" id="PTHR30469:SF29">
    <property type="entry name" value="BLR2860 PROTEIN"/>
    <property type="match status" value="1"/>
</dbReference>
<dbReference type="OrthoDB" id="9806939at2"/>
<protein>
    <submittedName>
        <fullName evidence="4">Multidrug resistance protein MdtE</fullName>
    </submittedName>
</protein>
<keyword evidence="2" id="KW-0175">Coiled coil</keyword>
<evidence type="ECO:0000313" key="4">
    <source>
        <dbReference type="EMBL" id="ARE82306.1"/>
    </source>
</evidence>
<evidence type="ECO:0000313" key="5">
    <source>
        <dbReference type="Proteomes" id="UP000192273"/>
    </source>
</evidence>
<evidence type="ECO:0000256" key="2">
    <source>
        <dbReference type="SAM" id="Coils"/>
    </source>
</evidence>
<dbReference type="SUPFAM" id="SSF111369">
    <property type="entry name" value="HlyD-like secretion proteins"/>
    <property type="match status" value="2"/>
</dbReference>
<feature type="coiled-coil region" evidence="2">
    <location>
        <begin position="118"/>
        <end position="159"/>
    </location>
</feature>
<sequence length="405" mass="42893">MRLLPVLIALVVSVLVYVLVFEHDRFLPAPATQPQTETTSPETAPQTTQIMRVVALRSQAREVDSAVVVRGRSEADRIVELRAETSGLVINDPLRKGHMVTQGDILCRLDPAARNAALAEAQARLSESQTRIPEAEARANEARAQLEEAEINANAAENLVESGFASQTRVAATRAAVSSAQAAVQSATSGLEAARAGIESARAAVAAAETEIARLAIVAPFDGVLDTDTAEIGSLLQPGALCATVLQLDPITMVGFVSELQVARVEMNAPATIRMASGRRVEGRVTFVARSADDVTRTFRVEVTVPNPDLSLRDGETAEILIGAAGKRAHLLPQSALTLDDEGALGLRIVNPESLAQFVPVELLRDTPSGVWLTGLPDSADVIVIGQDFVTDGVPVDPVFQELGQ</sequence>
<accession>A0A1V0RKT2</accession>
<dbReference type="EMBL" id="CP020474">
    <property type="protein sequence ID" value="ARE82306.1"/>
    <property type="molecule type" value="Genomic_DNA"/>
</dbReference>
<dbReference type="Gene3D" id="2.40.50.100">
    <property type="match status" value="1"/>
</dbReference>
<feature type="domain" description="CusB-like beta-barrel" evidence="3">
    <location>
        <begin position="258"/>
        <end position="323"/>
    </location>
</feature>
<proteinExistence type="inferred from homology"/>
<dbReference type="GO" id="GO:1990281">
    <property type="term" value="C:efflux pump complex"/>
    <property type="evidence" value="ECO:0007669"/>
    <property type="project" value="TreeGrafter"/>
</dbReference>
<dbReference type="InterPro" id="IPR058792">
    <property type="entry name" value="Beta-barrel_RND_2"/>
</dbReference>
<dbReference type="AlphaFoldDB" id="A0A1V0RKT2"/>
<feature type="coiled-coil region" evidence="2">
    <location>
        <begin position="191"/>
        <end position="218"/>
    </location>
</feature>
<gene>
    <name evidence="4" type="primary">mdtE</name>
    <name evidence="4" type="ORF">ROSMUCSMR3_00807</name>
</gene>
<comment type="similarity">
    <text evidence="1">Belongs to the membrane fusion protein (MFP) (TC 8.A.1) family.</text>
</comment>
<dbReference type="RefSeq" id="WP_008282549.1">
    <property type="nucleotide sequence ID" value="NZ_CP020474.1"/>
</dbReference>
<name>A0A1V0RKT2_9RHOB</name>
<dbReference type="Pfam" id="PF25954">
    <property type="entry name" value="Beta-barrel_RND_2"/>
    <property type="match status" value="1"/>
</dbReference>
<keyword evidence="5" id="KW-1185">Reference proteome</keyword>
<dbReference type="Gene3D" id="2.40.420.20">
    <property type="match status" value="1"/>
</dbReference>
<dbReference type="PANTHER" id="PTHR30469">
    <property type="entry name" value="MULTIDRUG RESISTANCE PROTEIN MDTA"/>
    <property type="match status" value="1"/>
</dbReference>
<dbReference type="Gene3D" id="1.10.287.470">
    <property type="entry name" value="Helix hairpin bin"/>
    <property type="match status" value="1"/>
</dbReference>
<reference evidence="4 5" key="1">
    <citation type="submission" date="2017-03" db="EMBL/GenBank/DDBJ databases">
        <title>Genome Sequence of Roseovarius mucosus strain SMR3 Isolated from a culture of the Diatom Skeletonema marinoi.</title>
        <authorList>
            <person name="Topel M."/>
            <person name="Pinder M."/>
            <person name="Johansson O.N."/>
            <person name="Kourtchenko O."/>
            <person name="Godhe A."/>
            <person name="Clarke A.K."/>
        </authorList>
    </citation>
    <scope>NUCLEOTIDE SEQUENCE [LARGE SCALE GENOMIC DNA]</scope>
    <source>
        <strain evidence="4 5">SMR3</strain>
    </source>
</reference>
<dbReference type="InterPro" id="IPR006143">
    <property type="entry name" value="RND_pump_MFP"/>
</dbReference>
<dbReference type="NCBIfam" id="TIGR01730">
    <property type="entry name" value="RND_mfp"/>
    <property type="match status" value="1"/>
</dbReference>
<evidence type="ECO:0000256" key="1">
    <source>
        <dbReference type="ARBA" id="ARBA00009477"/>
    </source>
</evidence>